<dbReference type="PROSITE" id="PS00107">
    <property type="entry name" value="PROTEIN_KINASE_ATP"/>
    <property type="match status" value="1"/>
</dbReference>
<protein>
    <submittedName>
        <fullName evidence="9">Kinase-like protein</fullName>
    </submittedName>
</protein>
<dbReference type="InterPro" id="IPR008271">
    <property type="entry name" value="Ser/Thr_kinase_AS"/>
</dbReference>
<dbReference type="InterPro" id="IPR051681">
    <property type="entry name" value="Ser/Thr_Kinases-Pseudokinases"/>
</dbReference>
<keyword evidence="1" id="KW-0723">Serine/threonine-protein kinase</keyword>
<dbReference type="GeneID" id="17038402"/>
<accession>I0YPV7</accession>
<dbReference type="OrthoDB" id="533232at2759"/>
<dbReference type="RefSeq" id="XP_005644970.1">
    <property type="nucleotide sequence ID" value="XM_005644913.1"/>
</dbReference>
<dbReference type="GO" id="GO:0004674">
    <property type="term" value="F:protein serine/threonine kinase activity"/>
    <property type="evidence" value="ECO:0007669"/>
    <property type="project" value="UniProtKB-KW"/>
</dbReference>
<dbReference type="Proteomes" id="UP000007264">
    <property type="component" value="Unassembled WGS sequence"/>
</dbReference>
<feature type="binding site" evidence="6">
    <location>
        <position position="147"/>
    </location>
    <ligand>
        <name>ATP</name>
        <dbReference type="ChEBI" id="CHEBI:30616"/>
    </ligand>
</feature>
<dbReference type="Gene3D" id="3.30.200.20">
    <property type="entry name" value="Phosphorylase Kinase, domain 1"/>
    <property type="match status" value="1"/>
</dbReference>
<feature type="domain" description="Protein kinase" evidence="8">
    <location>
        <begin position="120"/>
        <end position="504"/>
    </location>
</feature>
<dbReference type="InterPro" id="IPR000719">
    <property type="entry name" value="Prot_kinase_dom"/>
</dbReference>
<evidence type="ECO:0000256" key="7">
    <source>
        <dbReference type="SAM" id="MobiDB-lite"/>
    </source>
</evidence>
<evidence type="ECO:0000256" key="3">
    <source>
        <dbReference type="ARBA" id="ARBA00022741"/>
    </source>
</evidence>
<evidence type="ECO:0000256" key="5">
    <source>
        <dbReference type="ARBA" id="ARBA00022840"/>
    </source>
</evidence>
<dbReference type="PROSITE" id="PS00108">
    <property type="entry name" value="PROTEIN_KINASE_ST"/>
    <property type="match status" value="1"/>
</dbReference>
<dbReference type="Gene3D" id="1.10.510.10">
    <property type="entry name" value="Transferase(Phosphotransferase) domain 1"/>
    <property type="match status" value="1"/>
</dbReference>
<dbReference type="STRING" id="574566.I0YPV7"/>
<reference evidence="9 10" key="1">
    <citation type="journal article" date="2012" name="Genome Biol.">
        <title>The genome of the polar eukaryotic microalga coccomyxa subellipsoidea reveals traits of cold adaptation.</title>
        <authorList>
            <person name="Blanc G."/>
            <person name="Agarkova I."/>
            <person name="Grimwood J."/>
            <person name="Kuo A."/>
            <person name="Brueggeman A."/>
            <person name="Dunigan D."/>
            <person name="Gurnon J."/>
            <person name="Ladunga I."/>
            <person name="Lindquist E."/>
            <person name="Lucas S."/>
            <person name="Pangilinan J."/>
            <person name="Proschold T."/>
            <person name="Salamov A."/>
            <person name="Schmutz J."/>
            <person name="Weeks D."/>
            <person name="Yamada T."/>
            <person name="Claverie J.M."/>
            <person name="Grigoriev I."/>
            <person name="Van Etten J."/>
            <person name="Lomsadze A."/>
            <person name="Borodovsky M."/>
        </authorList>
    </citation>
    <scope>NUCLEOTIDE SEQUENCE [LARGE SCALE GENOMIC DNA]</scope>
    <source>
        <strain evidence="9 10">C-169</strain>
    </source>
</reference>
<dbReference type="GO" id="GO:0005524">
    <property type="term" value="F:ATP binding"/>
    <property type="evidence" value="ECO:0007669"/>
    <property type="project" value="UniProtKB-UniRule"/>
</dbReference>
<evidence type="ECO:0000256" key="2">
    <source>
        <dbReference type="ARBA" id="ARBA00022679"/>
    </source>
</evidence>
<evidence type="ECO:0000259" key="8">
    <source>
        <dbReference type="PROSITE" id="PS50011"/>
    </source>
</evidence>
<name>I0YPV7_COCSC</name>
<dbReference type="eggNOG" id="KOG0192">
    <property type="taxonomic scope" value="Eukaryota"/>
</dbReference>
<keyword evidence="5 6" id="KW-0067">ATP-binding</keyword>
<keyword evidence="3 6" id="KW-0547">Nucleotide-binding</keyword>
<feature type="compositionally biased region" description="Polar residues" evidence="7">
    <location>
        <begin position="66"/>
        <end position="83"/>
    </location>
</feature>
<dbReference type="SMART" id="SM00220">
    <property type="entry name" value="S_TKc"/>
    <property type="match status" value="1"/>
</dbReference>
<dbReference type="PANTHER" id="PTHR44329">
    <property type="entry name" value="SERINE/THREONINE-PROTEIN KINASE TNNI3K-RELATED"/>
    <property type="match status" value="1"/>
</dbReference>
<evidence type="ECO:0000256" key="6">
    <source>
        <dbReference type="PROSITE-ProRule" id="PRU10141"/>
    </source>
</evidence>
<feature type="region of interest" description="Disordered" evidence="7">
    <location>
        <begin position="62"/>
        <end position="89"/>
    </location>
</feature>
<dbReference type="InterPro" id="IPR011009">
    <property type="entry name" value="Kinase-like_dom_sf"/>
</dbReference>
<dbReference type="Pfam" id="PF07714">
    <property type="entry name" value="PK_Tyr_Ser-Thr"/>
    <property type="match status" value="2"/>
</dbReference>
<evidence type="ECO:0000313" key="10">
    <source>
        <dbReference type="Proteomes" id="UP000007264"/>
    </source>
</evidence>
<dbReference type="KEGG" id="csl:COCSUDRAFT_43870"/>
<organism evidence="9 10">
    <name type="scientific">Coccomyxa subellipsoidea (strain C-169)</name>
    <name type="common">Green microalga</name>
    <dbReference type="NCBI Taxonomy" id="574566"/>
    <lineage>
        <taxon>Eukaryota</taxon>
        <taxon>Viridiplantae</taxon>
        <taxon>Chlorophyta</taxon>
        <taxon>core chlorophytes</taxon>
        <taxon>Trebouxiophyceae</taxon>
        <taxon>Trebouxiophyceae incertae sedis</taxon>
        <taxon>Coccomyxaceae</taxon>
        <taxon>Coccomyxa</taxon>
        <taxon>Coccomyxa subellipsoidea</taxon>
    </lineage>
</organism>
<dbReference type="InterPro" id="IPR017441">
    <property type="entry name" value="Protein_kinase_ATP_BS"/>
</dbReference>
<keyword evidence="2" id="KW-0808">Transferase</keyword>
<sequence length="562" mass="60352">MALTPTLVEDNLRAEACERRQCALIGEHTDIQRLLLAHGANMLRWGFELVDLPPLQKPLDMRKSAQSEGSYPSTATSSEQSMGLDSPHARHAADISGQAVGLPKRASSAPLDGRTRLPGLHLGRLIGLGSFGKVYKGTWEGRTVAVKVMSHEGSTANLLNARHESLVAEHVQHENVIVTRNPPPSAASPISGPMLTPSALTSSLLASSPLTSPLLTSPFEVTLRKAASSGLDDSVEPLTQLARRMSLEADLYNRQRVDPKWRSISLGEPVPKMVCPDSLAAASAERSRMSYLTADLHSSDSIEEADVIVETLLLMEHADLGSLNKYMVSACFKDNMVALLMCALDIAAGMSYLHSINLLHGDLKTANVLLKSCPPSDGNPRGFTCKIADFGLSRLVSEGKTHVSTNSHGTIAYVAPEVLQTGSMARPADVYSFAMLLLELWEGELVYRGINTHEVLFQVFGGHKPEVPGDMPGQYRMLMEDCWATDPAARPTFPAILDRLRPMLAHAHSVAAALDADGEPRGFNPAACPNFLASLGRLRVVLFNARAAAAAPAATKAGPEMS</sequence>
<keyword evidence="10" id="KW-1185">Reference proteome</keyword>
<dbReference type="AlphaFoldDB" id="I0YPV7"/>
<dbReference type="SUPFAM" id="SSF56112">
    <property type="entry name" value="Protein kinase-like (PK-like)"/>
    <property type="match status" value="1"/>
</dbReference>
<dbReference type="PROSITE" id="PS50011">
    <property type="entry name" value="PROTEIN_KINASE_DOM"/>
    <property type="match status" value="1"/>
</dbReference>
<comment type="caution">
    <text evidence="9">The sequence shown here is derived from an EMBL/GenBank/DDBJ whole genome shotgun (WGS) entry which is preliminary data.</text>
</comment>
<dbReference type="PANTHER" id="PTHR44329:SF214">
    <property type="entry name" value="PROTEIN KINASE DOMAIN-CONTAINING PROTEIN"/>
    <property type="match status" value="1"/>
</dbReference>
<evidence type="ECO:0000256" key="1">
    <source>
        <dbReference type="ARBA" id="ARBA00022527"/>
    </source>
</evidence>
<keyword evidence="4" id="KW-0418">Kinase</keyword>
<dbReference type="EMBL" id="AGSI01000015">
    <property type="protein sequence ID" value="EIE20426.1"/>
    <property type="molecule type" value="Genomic_DNA"/>
</dbReference>
<gene>
    <name evidence="9" type="ORF">COCSUDRAFT_43870</name>
</gene>
<evidence type="ECO:0000256" key="4">
    <source>
        <dbReference type="ARBA" id="ARBA00022777"/>
    </source>
</evidence>
<dbReference type="InterPro" id="IPR001245">
    <property type="entry name" value="Ser-Thr/Tyr_kinase_cat_dom"/>
</dbReference>
<evidence type="ECO:0000313" key="9">
    <source>
        <dbReference type="EMBL" id="EIE20426.1"/>
    </source>
</evidence>
<proteinExistence type="predicted"/>